<sequence>MMILKAIAVLMDYPGEELQQHGQELAAVIQEAPGLDADTRRGLVGLVERLRTDDLLDVQAEYVGLFDRSRSLSLHLFEHVHGESRDRGQAMVNLLNIYREHGLDVSANELPDYVPLFLEFCSRLSEEEIQGWLEEMGHLLQLLQGRLEERDSDYQWLFKALLELGGMETAGEQLQRQLREEERDDTPEALDEVWAEEPVTFGPTSGGCGGAKTNQGQAVPVDWSALKRNTA</sequence>
<keyword evidence="4" id="KW-1185">Reference proteome</keyword>
<dbReference type="NCBIfam" id="TIGR00684">
    <property type="entry name" value="narJ"/>
    <property type="match status" value="1"/>
</dbReference>
<dbReference type="OrthoDB" id="8478585at2"/>
<dbReference type="Proteomes" id="UP000199657">
    <property type="component" value="Unassembled WGS sequence"/>
</dbReference>
<feature type="region of interest" description="Disordered" evidence="2">
    <location>
        <begin position="194"/>
        <end position="231"/>
    </location>
</feature>
<dbReference type="GO" id="GO:0016530">
    <property type="term" value="F:metallochaperone activity"/>
    <property type="evidence" value="ECO:0007669"/>
    <property type="project" value="TreeGrafter"/>
</dbReference>
<organism evidence="3 4">
    <name type="scientific">Aquisalimonas asiatica</name>
    <dbReference type="NCBI Taxonomy" id="406100"/>
    <lineage>
        <taxon>Bacteria</taxon>
        <taxon>Pseudomonadati</taxon>
        <taxon>Pseudomonadota</taxon>
        <taxon>Gammaproteobacteria</taxon>
        <taxon>Chromatiales</taxon>
        <taxon>Ectothiorhodospiraceae</taxon>
        <taxon>Aquisalimonas</taxon>
    </lineage>
</organism>
<evidence type="ECO:0000313" key="4">
    <source>
        <dbReference type="Proteomes" id="UP000199657"/>
    </source>
</evidence>
<evidence type="ECO:0000313" key="3">
    <source>
        <dbReference type="EMBL" id="SEO45910.1"/>
    </source>
</evidence>
<dbReference type="GO" id="GO:0042128">
    <property type="term" value="P:nitrate assimilation"/>
    <property type="evidence" value="ECO:0007669"/>
    <property type="project" value="UniProtKB-KW"/>
</dbReference>
<name>A0A1H8PVD6_9GAMM</name>
<dbReference type="STRING" id="406100.SAMN04488052_101181"/>
<dbReference type="GO" id="GO:0051082">
    <property type="term" value="F:unfolded protein binding"/>
    <property type="evidence" value="ECO:0007669"/>
    <property type="project" value="InterPro"/>
</dbReference>
<protein>
    <submittedName>
        <fullName evidence="3">Respiratory nitrate reductase chaperone NarJ</fullName>
    </submittedName>
</protein>
<dbReference type="SUPFAM" id="SSF89155">
    <property type="entry name" value="TorD-like"/>
    <property type="match status" value="1"/>
</dbReference>
<dbReference type="Gene3D" id="1.10.3480.10">
    <property type="entry name" value="TorD-like"/>
    <property type="match status" value="1"/>
</dbReference>
<dbReference type="InterPro" id="IPR003765">
    <property type="entry name" value="NO3_reductase_chaperone_NarJ"/>
</dbReference>
<dbReference type="GO" id="GO:0051131">
    <property type="term" value="P:chaperone-mediated protein complex assembly"/>
    <property type="evidence" value="ECO:0007669"/>
    <property type="project" value="InterPro"/>
</dbReference>
<gene>
    <name evidence="3" type="ORF">SAMN04488052_101181</name>
</gene>
<proteinExistence type="predicted"/>
<dbReference type="InterPro" id="IPR020945">
    <property type="entry name" value="DMSO/NO3_reduct_chaperone"/>
</dbReference>
<dbReference type="RefSeq" id="WP_091639117.1">
    <property type="nucleotide sequence ID" value="NZ_FOEG01000001.1"/>
</dbReference>
<dbReference type="PANTHER" id="PTHR43680">
    <property type="entry name" value="NITRATE REDUCTASE MOLYBDENUM COFACTOR ASSEMBLY CHAPERONE"/>
    <property type="match status" value="1"/>
</dbReference>
<dbReference type="AlphaFoldDB" id="A0A1H8PVD6"/>
<keyword evidence="1" id="KW-0534">Nitrate assimilation</keyword>
<dbReference type="InterPro" id="IPR036411">
    <property type="entry name" value="TorD-like_sf"/>
</dbReference>
<evidence type="ECO:0000256" key="2">
    <source>
        <dbReference type="SAM" id="MobiDB-lite"/>
    </source>
</evidence>
<dbReference type="EMBL" id="FOEG01000001">
    <property type="protein sequence ID" value="SEO45910.1"/>
    <property type="molecule type" value="Genomic_DNA"/>
</dbReference>
<dbReference type="PANTHER" id="PTHR43680:SF2">
    <property type="entry name" value="NITRATE REDUCTASE MOLYBDENUM COFACTOR ASSEMBLY CHAPERONE NARJ"/>
    <property type="match status" value="1"/>
</dbReference>
<reference evidence="3 4" key="1">
    <citation type="submission" date="2016-10" db="EMBL/GenBank/DDBJ databases">
        <authorList>
            <person name="de Groot N.N."/>
        </authorList>
    </citation>
    <scope>NUCLEOTIDE SEQUENCE [LARGE SCALE GENOMIC DNA]</scope>
    <source>
        <strain evidence="3 4">CGMCC 1.6291</strain>
    </source>
</reference>
<dbReference type="Pfam" id="PF02613">
    <property type="entry name" value="Nitrate_red_del"/>
    <property type="match status" value="1"/>
</dbReference>
<evidence type="ECO:0000256" key="1">
    <source>
        <dbReference type="ARBA" id="ARBA00023063"/>
    </source>
</evidence>
<accession>A0A1H8PVD6</accession>